<evidence type="ECO:0000259" key="1">
    <source>
        <dbReference type="Pfam" id="PF07833"/>
    </source>
</evidence>
<name>A0A9X2DTK9_9BACI</name>
<feature type="domain" description="Copper amine oxidase-like N-terminal" evidence="1">
    <location>
        <begin position="1"/>
        <end position="84"/>
    </location>
</feature>
<dbReference type="SUPFAM" id="SSF55383">
    <property type="entry name" value="Copper amine oxidase, domain N"/>
    <property type="match status" value="1"/>
</dbReference>
<sequence>MRQIFEWLGVPFSYDAASATVRASHQGKSLTVSAGNSAAVINGAKTTLPQSPLIEAGRLYVPARVVTETFSGSIRWDGSTLHITVRQ</sequence>
<dbReference type="InterPro" id="IPR036582">
    <property type="entry name" value="Mao_N_sf"/>
</dbReference>
<protein>
    <submittedName>
        <fullName evidence="2">Copper amine oxidase N-terminal domain-containing protein</fullName>
    </submittedName>
</protein>
<organism evidence="2 3">
    <name type="scientific">Halalkalibacter oceani</name>
    <dbReference type="NCBI Taxonomy" id="1653776"/>
    <lineage>
        <taxon>Bacteria</taxon>
        <taxon>Bacillati</taxon>
        <taxon>Bacillota</taxon>
        <taxon>Bacilli</taxon>
        <taxon>Bacillales</taxon>
        <taxon>Bacillaceae</taxon>
        <taxon>Halalkalibacter</taxon>
    </lineage>
</organism>
<dbReference type="EMBL" id="JAMBOL010000038">
    <property type="protein sequence ID" value="MCM3716431.1"/>
    <property type="molecule type" value="Genomic_DNA"/>
</dbReference>
<keyword evidence="3" id="KW-1185">Reference proteome</keyword>
<dbReference type="InterPro" id="IPR012854">
    <property type="entry name" value="Cu_amine_oxidase-like_N"/>
</dbReference>
<dbReference type="Pfam" id="PF07833">
    <property type="entry name" value="Cu_amine_oxidN1"/>
    <property type="match status" value="1"/>
</dbReference>
<evidence type="ECO:0000313" key="3">
    <source>
        <dbReference type="Proteomes" id="UP001139179"/>
    </source>
</evidence>
<dbReference type="Proteomes" id="UP001139179">
    <property type="component" value="Unassembled WGS sequence"/>
</dbReference>
<gene>
    <name evidence="2" type="ORF">M3202_20510</name>
</gene>
<reference evidence="2" key="1">
    <citation type="submission" date="2022-05" db="EMBL/GenBank/DDBJ databases">
        <title>Comparative Genomics of Spacecraft Associated Microbes.</title>
        <authorList>
            <person name="Tran M.T."/>
            <person name="Wright A."/>
            <person name="Seuylemezian A."/>
            <person name="Eisen J."/>
            <person name="Coil D."/>
        </authorList>
    </citation>
    <scope>NUCLEOTIDE SEQUENCE</scope>
    <source>
        <strain evidence="2">214.1.1</strain>
    </source>
</reference>
<proteinExistence type="predicted"/>
<evidence type="ECO:0000313" key="2">
    <source>
        <dbReference type="EMBL" id="MCM3716431.1"/>
    </source>
</evidence>
<comment type="caution">
    <text evidence="2">The sequence shown here is derived from an EMBL/GenBank/DDBJ whole genome shotgun (WGS) entry which is preliminary data.</text>
</comment>
<dbReference type="Gene3D" id="3.30.457.10">
    <property type="entry name" value="Copper amine oxidase-like, N-terminal domain"/>
    <property type="match status" value="1"/>
</dbReference>
<dbReference type="AlphaFoldDB" id="A0A9X2DTK9"/>
<accession>A0A9X2DTK9</accession>